<dbReference type="AlphaFoldDB" id="A0A0F9UC54"/>
<comment type="caution">
    <text evidence="2">The sequence shown here is derived from an EMBL/GenBank/DDBJ whole genome shotgun (WGS) entry which is preliminary data.</text>
</comment>
<dbReference type="InterPro" id="IPR052897">
    <property type="entry name" value="Sec-Metab_Biosynth_Hydrolase"/>
</dbReference>
<evidence type="ECO:0000259" key="1">
    <source>
        <dbReference type="Pfam" id="PF12697"/>
    </source>
</evidence>
<name>A0A0F9UC54_9ZZZZ</name>
<dbReference type="InterPro" id="IPR029058">
    <property type="entry name" value="AB_hydrolase_fold"/>
</dbReference>
<sequence>MSDILLVHGSCHGAWCWRDLIPALRALGHSPRAIDLPSHGDDTTPVNAVTLDGYANAVLAASTPETVVVGHSMGGFAIGAAAQKDPSAMARLIYLCAYVPAAGLSLAEMRKQAPSQPLMPAVRLAPDGKSFTLDTAMTETLFYHDCPPDVAGFAAARLCAQAVAPTIKPLPDTARADAMPRSYIRCMDDRTIPPAYQVTMTKDWPSADVHEMACGHSPFFTDPAGLARIIDDIIPR</sequence>
<dbReference type="EMBL" id="LAZR01000164">
    <property type="protein sequence ID" value="KKN84942.1"/>
    <property type="molecule type" value="Genomic_DNA"/>
</dbReference>
<dbReference type="Pfam" id="PF12697">
    <property type="entry name" value="Abhydrolase_6"/>
    <property type="match status" value="1"/>
</dbReference>
<dbReference type="InterPro" id="IPR000073">
    <property type="entry name" value="AB_hydrolase_1"/>
</dbReference>
<protein>
    <recommendedName>
        <fullName evidence="1">AB hydrolase-1 domain-containing protein</fullName>
    </recommendedName>
</protein>
<gene>
    <name evidence="2" type="ORF">LCGC14_0283110</name>
</gene>
<accession>A0A0F9UC54</accession>
<dbReference type="PANTHER" id="PTHR37017:SF11">
    <property type="entry name" value="ESTERASE_LIPASE_THIOESTERASE DOMAIN-CONTAINING PROTEIN"/>
    <property type="match status" value="1"/>
</dbReference>
<proteinExistence type="predicted"/>
<dbReference type="Gene3D" id="3.40.50.1820">
    <property type="entry name" value="alpha/beta hydrolase"/>
    <property type="match status" value="1"/>
</dbReference>
<feature type="domain" description="AB hydrolase-1" evidence="1">
    <location>
        <begin position="4"/>
        <end position="228"/>
    </location>
</feature>
<dbReference type="SUPFAM" id="SSF53474">
    <property type="entry name" value="alpha/beta-Hydrolases"/>
    <property type="match status" value="1"/>
</dbReference>
<reference evidence="2" key="1">
    <citation type="journal article" date="2015" name="Nature">
        <title>Complex archaea that bridge the gap between prokaryotes and eukaryotes.</title>
        <authorList>
            <person name="Spang A."/>
            <person name="Saw J.H."/>
            <person name="Jorgensen S.L."/>
            <person name="Zaremba-Niedzwiedzka K."/>
            <person name="Martijn J."/>
            <person name="Lind A.E."/>
            <person name="van Eijk R."/>
            <person name="Schleper C."/>
            <person name="Guy L."/>
            <person name="Ettema T.J."/>
        </authorList>
    </citation>
    <scope>NUCLEOTIDE SEQUENCE</scope>
</reference>
<organism evidence="2">
    <name type="scientific">marine sediment metagenome</name>
    <dbReference type="NCBI Taxonomy" id="412755"/>
    <lineage>
        <taxon>unclassified sequences</taxon>
        <taxon>metagenomes</taxon>
        <taxon>ecological metagenomes</taxon>
    </lineage>
</organism>
<dbReference type="PANTHER" id="PTHR37017">
    <property type="entry name" value="AB HYDROLASE-1 DOMAIN-CONTAINING PROTEIN-RELATED"/>
    <property type="match status" value="1"/>
</dbReference>
<evidence type="ECO:0000313" key="2">
    <source>
        <dbReference type="EMBL" id="KKN84942.1"/>
    </source>
</evidence>